<dbReference type="SMART" id="SM01101">
    <property type="entry name" value="CRISPR_assoc"/>
    <property type="match status" value="1"/>
</dbReference>
<dbReference type="OrthoDB" id="9795689at2"/>
<gene>
    <name evidence="2" type="ordered locus">Caci_3905</name>
</gene>
<proteinExistence type="predicted"/>
<dbReference type="Pfam" id="PF08798">
    <property type="entry name" value="CRISPR_assoc"/>
    <property type="match status" value="1"/>
</dbReference>
<organism evidence="2 3">
    <name type="scientific">Catenulispora acidiphila (strain DSM 44928 / JCM 14897 / NBRC 102108 / NRRL B-24433 / ID139908)</name>
    <dbReference type="NCBI Taxonomy" id="479433"/>
    <lineage>
        <taxon>Bacteria</taxon>
        <taxon>Bacillati</taxon>
        <taxon>Actinomycetota</taxon>
        <taxon>Actinomycetes</taxon>
        <taxon>Catenulisporales</taxon>
        <taxon>Catenulisporaceae</taxon>
        <taxon>Catenulispora</taxon>
    </lineage>
</organism>
<dbReference type="STRING" id="479433.Caci_3905"/>
<dbReference type="NCBIfam" id="TIGR01907">
    <property type="entry name" value="casE_Cse3"/>
    <property type="match status" value="1"/>
</dbReference>
<keyword evidence="1" id="KW-0732">Signal</keyword>
<dbReference type="KEGG" id="cai:Caci_3905"/>
<dbReference type="HOGENOM" id="CLU_080982_0_1_11"/>
<dbReference type="InParanoid" id="C7QEM3"/>
<keyword evidence="3" id="KW-1185">Reference proteome</keyword>
<reference evidence="2 3" key="1">
    <citation type="journal article" date="2009" name="Stand. Genomic Sci.">
        <title>Complete genome sequence of Catenulispora acidiphila type strain (ID 139908).</title>
        <authorList>
            <person name="Copeland A."/>
            <person name="Lapidus A."/>
            <person name="Glavina Del Rio T."/>
            <person name="Nolan M."/>
            <person name="Lucas S."/>
            <person name="Chen F."/>
            <person name="Tice H."/>
            <person name="Cheng J.F."/>
            <person name="Bruce D."/>
            <person name="Goodwin L."/>
            <person name="Pitluck S."/>
            <person name="Mikhailova N."/>
            <person name="Pati A."/>
            <person name="Ivanova N."/>
            <person name="Mavromatis K."/>
            <person name="Chen A."/>
            <person name="Palaniappan K."/>
            <person name="Chain P."/>
            <person name="Land M."/>
            <person name="Hauser L."/>
            <person name="Chang Y.J."/>
            <person name="Jeffries C.D."/>
            <person name="Chertkov O."/>
            <person name="Brettin T."/>
            <person name="Detter J.C."/>
            <person name="Han C."/>
            <person name="Ali Z."/>
            <person name="Tindall B.J."/>
            <person name="Goker M."/>
            <person name="Bristow J."/>
            <person name="Eisen J.A."/>
            <person name="Markowitz V."/>
            <person name="Hugenholtz P."/>
            <person name="Kyrpides N.C."/>
            <person name="Klenk H.P."/>
        </authorList>
    </citation>
    <scope>NUCLEOTIDE SEQUENCE [LARGE SCALE GENOMIC DNA]</scope>
    <source>
        <strain evidence="3">DSM 44928 / JCM 14897 / NBRC 102108 / NRRL B-24433 / ID139908</strain>
    </source>
</reference>
<dbReference type="Proteomes" id="UP000000851">
    <property type="component" value="Chromosome"/>
</dbReference>
<dbReference type="RefSeq" id="WP_015792522.1">
    <property type="nucleotide sequence ID" value="NC_013131.1"/>
</dbReference>
<dbReference type="SUPFAM" id="SSF117987">
    <property type="entry name" value="CRISPR-associated protein"/>
    <property type="match status" value="2"/>
</dbReference>
<dbReference type="EMBL" id="CP001700">
    <property type="protein sequence ID" value="ACU72793.1"/>
    <property type="molecule type" value="Genomic_DNA"/>
</dbReference>
<dbReference type="CDD" id="cd09727">
    <property type="entry name" value="Cas6_I-E"/>
    <property type="match status" value="1"/>
</dbReference>
<feature type="signal peptide" evidence="1">
    <location>
        <begin position="1"/>
        <end position="27"/>
    </location>
</feature>
<evidence type="ECO:0000313" key="2">
    <source>
        <dbReference type="EMBL" id="ACU72793.1"/>
    </source>
</evidence>
<dbReference type="AlphaFoldDB" id="C7QEM3"/>
<protein>
    <submittedName>
        <fullName evidence="2">CRISPR-associated protein, Cse3 family</fullName>
    </submittedName>
</protein>
<accession>C7QEM3</accession>
<dbReference type="Gene3D" id="3.30.70.1210">
    <property type="entry name" value="Crispr-associated protein, domain 2"/>
    <property type="match status" value="1"/>
</dbReference>
<evidence type="ECO:0000256" key="1">
    <source>
        <dbReference type="SAM" id="SignalP"/>
    </source>
</evidence>
<name>C7QEM3_CATAD</name>
<dbReference type="Gene3D" id="3.30.70.1200">
    <property type="entry name" value="Crispr-associated protein, domain 1"/>
    <property type="match status" value="1"/>
</dbReference>
<dbReference type="eggNOG" id="ENOG5030BEK">
    <property type="taxonomic scope" value="Bacteria"/>
</dbReference>
<feature type="chain" id="PRO_5002982793" evidence="1">
    <location>
        <begin position="28"/>
        <end position="236"/>
    </location>
</feature>
<evidence type="ECO:0000313" key="3">
    <source>
        <dbReference type="Proteomes" id="UP000000851"/>
    </source>
</evidence>
<dbReference type="InterPro" id="IPR010179">
    <property type="entry name" value="CRISPR-assoc_prot_Cse3"/>
</dbReference>
<sequence length="236" mass="26692">MYLTRFRFNTARTGARRLLTSPQILHAAVMQSFANVPALPDGNSPRVLWRLDRNANNQVLLYIVSPDRPDLTHIVEQAGWPTTGSWDSFAYAPFLDKLTAGDIWTFRLTANPVHSIRTRDGEPTKRTAHITVRHQLGWLLKQQERAGFTICEQPKELPRPTDMDEYQVVVHDRRSLDFTKKDPARSSKINNVQILTVTYDGRLRIDDPDKVRAVLTTGLGKAKAYGCGLMTLAPAQ</sequence>